<evidence type="ECO:0000256" key="1">
    <source>
        <dbReference type="SAM" id="MobiDB-lite"/>
    </source>
</evidence>
<keyword evidence="3" id="KW-1185">Reference proteome</keyword>
<dbReference type="OrthoDB" id="3070904at2759"/>
<evidence type="ECO:0000313" key="3">
    <source>
        <dbReference type="Proteomes" id="UP000308652"/>
    </source>
</evidence>
<feature type="region of interest" description="Disordered" evidence="1">
    <location>
        <begin position="238"/>
        <end position="259"/>
    </location>
</feature>
<feature type="region of interest" description="Disordered" evidence="1">
    <location>
        <begin position="20"/>
        <end position="91"/>
    </location>
</feature>
<proteinExistence type="predicted"/>
<protein>
    <submittedName>
        <fullName evidence="2">Uncharacterized protein</fullName>
    </submittedName>
</protein>
<dbReference type="Proteomes" id="UP000308652">
    <property type="component" value="Unassembled WGS sequence"/>
</dbReference>
<feature type="region of interest" description="Disordered" evidence="1">
    <location>
        <begin position="527"/>
        <end position="584"/>
    </location>
</feature>
<dbReference type="EMBL" id="ML213606">
    <property type="protein sequence ID" value="TFK37886.1"/>
    <property type="molecule type" value="Genomic_DNA"/>
</dbReference>
<feature type="compositionally biased region" description="Low complexity" evidence="1">
    <location>
        <begin position="126"/>
        <end position="145"/>
    </location>
</feature>
<feature type="region of interest" description="Disordered" evidence="1">
    <location>
        <begin position="126"/>
        <end position="171"/>
    </location>
</feature>
<evidence type="ECO:0000313" key="2">
    <source>
        <dbReference type="EMBL" id="TFK37886.1"/>
    </source>
</evidence>
<feature type="compositionally biased region" description="Polar residues" evidence="1">
    <location>
        <begin position="30"/>
        <end position="40"/>
    </location>
</feature>
<reference evidence="2 3" key="1">
    <citation type="journal article" date="2019" name="Nat. Ecol. Evol.">
        <title>Megaphylogeny resolves global patterns of mushroom evolution.</title>
        <authorList>
            <person name="Varga T."/>
            <person name="Krizsan K."/>
            <person name="Foldi C."/>
            <person name="Dima B."/>
            <person name="Sanchez-Garcia M."/>
            <person name="Sanchez-Ramirez S."/>
            <person name="Szollosi G.J."/>
            <person name="Szarkandi J.G."/>
            <person name="Papp V."/>
            <person name="Albert L."/>
            <person name="Andreopoulos W."/>
            <person name="Angelini C."/>
            <person name="Antonin V."/>
            <person name="Barry K.W."/>
            <person name="Bougher N.L."/>
            <person name="Buchanan P."/>
            <person name="Buyck B."/>
            <person name="Bense V."/>
            <person name="Catcheside P."/>
            <person name="Chovatia M."/>
            <person name="Cooper J."/>
            <person name="Damon W."/>
            <person name="Desjardin D."/>
            <person name="Finy P."/>
            <person name="Geml J."/>
            <person name="Haridas S."/>
            <person name="Hughes K."/>
            <person name="Justo A."/>
            <person name="Karasinski D."/>
            <person name="Kautmanova I."/>
            <person name="Kiss B."/>
            <person name="Kocsube S."/>
            <person name="Kotiranta H."/>
            <person name="LaButti K.M."/>
            <person name="Lechner B.E."/>
            <person name="Liimatainen K."/>
            <person name="Lipzen A."/>
            <person name="Lukacs Z."/>
            <person name="Mihaltcheva S."/>
            <person name="Morgado L.N."/>
            <person name="Niskanen T."/>
            <person name="Noordeloos M.E."/>
            <person name="Ohm R.A."/>
            <person name="Ortiz-Santana B."/>
            <person name="Ovrebo C."/>
            <person name="Racz N."/>
            <person name="Riley R."/>
            <person name="Savchenko A."/>
            <person name="Shiryaev A."/>
            <person name="Soop K."/>
            <person name="Spirin V."/>
            <person name="Szebenyi C."/>
            <person name="Tomsovsky M."/>
            <person name="Tulloss R.E."/>
            <person name="Uehling J."/>
            <person name="Grigoriev I.V."/>
            <person name="Vagvolgyi C."/>
            <person name="Papp T."/>
            <person name="Martin F.M."/>
            <person name="Miettinen O."/>
            <person name="Hibbett D.S."/>
            <person name="Nagy L.G."/>
        </authorList>
    </citation>
    <scope>NUCLEOTIDE SEQUENCE [LARGE SCALE GENOMIC DNA]</scope>
    <source>
        <strain evidence="2 3">CBS 166.37</strain>
    </source>
</reference>
<gene>
    <name evidence="2" type="ORF">BDQ12DRAFT_666787</name>
</gene>
<sequence>MPQQNYSSIAAAVNPTADAADSIGAAPDLPTTTAKAQKQAISGAETMEAKTKKAKTINPKENNKKVKGRKAQKGKKQGGGSKNKKHDDDEAASATLAKAALETDKAKAVLETSGINKYGENLVTLSDDGSTNSDGGSTNENCNFNDRSDSDSDNNSEDNHSNNSGVNKKGTLISKASTPTYAEVLMANTITTATIPTSIATPVAVLKIGNITSTSIISETSTASTDVASIIAETSTISTDVPMNSPPHTPPRKTSGNTAEDVIMMSPPLKTDDLKGASRVTGGIFCGQAVGNVQNIADLSLERSYSPVFEMGEVQYFVSDQNPGNLTMANMKPVLVADTPIAETIQPILESLSQKYSPGKDNQGQIYLFDHKSNHWKTPHTTATAISDNESGDEEKEIPWLKLAQLLGVNESFLSDASQKCSGLPLAYGCYKAYLNAHRAFDQLTASGKWPSKYKLPVEEDIIGLFIGKTTFYDNYCPLFSKLPDYPNMVQWLNGETHESDNEDIDVWAGYNKKQCTFVDLQKWLNDQQPTKQNGKKKADNPGEKRLKNHKKAKKGLYPQVSTSEDDSESDEHVQRNLRKKKTQ</sequence>
<organism evidence="2 3">
    <name type="scientific">Crucibulum laeve</name>
    <dbReference type="NCBI Taxonomy" id="68775"/>
    <lineage>
        <taxon>Eukaryota</taxon>
        <taxon>Fungi</taxon>
        <taxon>Dikarya</taxon>
        <taxon>Basidiomycota</taxon>
        <taxon>Agaricomycotina</taxon>
        <taxon>Agaricomycetes</taxon>
        <taxon>Agaricomycetidae</taxon>
        <taxon>Agaricales</taxon>
        <taxon>Agaricineae</taxon>
        <taxon>Nidulariaceae</taxon>
        <taxon>Crucibulum</taxon>
    </lineage>
</organism>
<feature type="compositionally biased region" description="Basic residues" evidence="1">
    <location>
        <begin position="65"/>
        <end position="76"/>
    </location>
</feature>
<feature type="compositionally biased region" description="Basic and acidic residues" evidence="1">
    <location>
        <begin position="537"/>
        <end position="546"/>
    </location>
</feature>
<accession>A0A5C3M0M5</accession>
<name>A0A5C3M0M5_9AGAR</name>
<dbReference type="AlphaFoldDB" id="A0A5C3M0M5"/>